<evidence type="ECO:0000256" key="4">
    <source>
        <dbReference type="ARBA" id="ARBA00022729"/>
    </source>
</evidence>
<dbReference type="InterPro" id="IPR005669">
    <property type="entry name" value="Thiosulph/SO4-bd"/>
</dbReference>
<keyword evidence="4" id="KW-0732">Signal</keyword>
<sequence>MKAHALIPVLLAALIALPGCGEKQGSGKVTELQNVSYDPTREFYEEVNAAFAKKWAAEGKGEITITQSHGGSGKQARAVIDGQPADVVTLALSLDIDEIAQRTGLLPEDWQSKFPSNSSPYTSTIVFVVRTGNPKGVKDWGDLVKDGVQVITPDPKTGGAPRWCYLAGWAWAEKQNGGSQDAAREFIRKLYQNVPVLDTGARASTTTFAQNKIGDVLLSWENEAHLIEKQFPGQTQIVYPSLSILAEPPVAVVEKTAAKKGSTEAARAYLDFLYTPEGQDLAGKHFYRPRDPQAAAKYASTFPEIELVTIDHFGGWPKAQQTHFADGGIFDQIYTTK</sequence>
<protein>
    <submittedName>
        <fullName evidence="6">Sulfate ABC transporter substrate-binding protein</fullName>
    </submittedName>
</protein>
<dbReference type="SUPFAM" id="SSF53850">
    <property type="entry name" value="Periplasmic binding protein-like II"/>
    <property type="match status" value="1"/>
</dbReference>
<reference evidence="6 7" key="1">
    <citation type="submission" date="2022-10" db="EMBL/GenBank/DDBJ databases">
        <title>Luteolibacter flavescens strain MCCC 1K03193, whole genome shotgun sequencing project.</title>
        <authorList>
            <person name="Zhao G."/>
            <person name="Shen L."/>
        </authorList>
    </citation>
    <scope>NUCLEOTIDE SEQUENCE [LARGE SCALE GENOMIC DNA]</scope>
    <source>
        <strain evidence="6 7">MCCC 1K03193</strain>
    </source>
</reference>
<keyword evidence="7" id="KW-1185">Reference proteome</keyword>
<evidence type="ECO:0000256" key="1">
    <source>
        <dbReference type="ARBA" id="ARBA00004418"/>
    </source>
</evidence>
<dbReference type="RefSeq" id="WP_264500976.1">
    <property type="nucleotide sequence ID" value="NZ_JAPDDS010000004.1"/>
</dbReference>
<accession>A0ABT3FN86</accession>
<dbReference type="CDD" id="cd01005">
    <property type="entry name" value="PBP2_CysP"/>
    <property type="match status" value="1"/>
</dbReference>
<gene>
    <name evidence="6" type="ORF">OKA04_09790</name>
</gene>
<keyword evidence="5" id="KW-0574">Periplasm</keyword>
<comment type="caution">
    <text evidence="6">The sequence shown here is derived from an EMBL/GenBank/DDBJ whole genome shotgun (WGS) entry which is preliminary data.</text>
</comment>
<dbReference type="Proteomes" id="UP001207930">
    <property type="component" value="Unassembled WGS sequence"/>
</dbReference>
<dbReference type="EMBL" id="JAPDDS010000004">
    <property type="protein sequence ID" value="MCW1885018.1"/>
    <property type="molecule type" value="Genomic_DNA"/>
</dbReference>
<dbReference type="Gene3D" id="3.40.190.10">
    <property type="entry name" value="Periplasmic binding protein-like II"/>
    <property type="match status" value="2"/>
</dbReference>
<evidence type="ECO:0000313" key="6">
    <source>
        <dbReference type="EMBL" id="MCW1885018.1"/>
    </source>
</evidence>
<proteinExistence type="inferred from homology"/>
<dbReference type="NCBIfam" id="TIGR00971">
    <property type="entry name" value="3a0106s03"/>
    <property type="match status" value="1"/>
</dbReference>
<keyword evidence="3" id="KW-0813">Transport</keyword>
<comment type="similarity">
    <text evidence="2">Belongs to the prokaryotic sulfate-binding protein family.</text>
</comment>
<dbReference type="NCBIfam" id="NF008106">
    <property type="entry name" value="PRK10852.1"/>
    <property type="match status" value="1"/>
</dbReference>
<evidence type="ECO:0000256" key="3">
    <source>
        <dbReference type="ARBA" id="ARBA00022448"/>
    </source>
</evidence>
<evidence type="ECO:0000313" key="7">
    <source>
        <dbReference type="Proteomes" id="UP001207930"/>
    </source>
</evidence>
<evidence type="ECO:0000256" key="5">
    <source>
        <dbReference type="ARBA" id="ARBA00022764"/>
    </source>
</evidence>
<organism evidence="6 7">
    <name type="scientific">Luteolibacter flavescens</name>
    <dbReference type="NCBI Taxonomy" id="1859460"/>
    <lineage>
        <taxon>Bacteria</taxon>
        <taxon>Pseudomonadati</taxon>
        <taxon>Verrucomicrobiota</taxon>
        <taxon>Verrucomicrobiia</taxon>
        <taxon>Verrucomicrobiales</taxon>
        <taxon>Verrucomicrobiaceae</taxon>
        <taxon>Luteolibacter</taxon>
    </lineage>
</organism>
<dbReference type="PANTHER" id="PTHR30368:SF2">
    <property type="entry name" value="SULFATE-BINDING PROTEIN"/>
    <property type="match status" value="1"/>
</dbReference>
<dbReference type="NCBIfam" id="NF008022">
    <property type="entry name" value="PRK10752.1"/>
    <property type="match status" value="1"/>
</dbReference>
<dbReference type="Pfam" id="PF13531">
    <property type="entry name" value="SBP_bac_11"/>
    <property type="match status" value="1"/>
</dbReference>
<name>A0ABT3FN86_9BACT</name>
<comment type="subcellular location">
    <subcellularLocation>
        <location evidence="1">Periplasm</location>
    </subcellularLocation>
</comment>
<dbReference type="PANTHER" id="PTHR30368">
    <property type="entry name" value="SULFATE-BINDING PROTEIN"/>
    <property type="match status" value="1"/>
</dbReference>
<evidence type="ECO:0000256" key="2">
    <source>
        <dbReference type="ARBA" id="ARBA00006099"/>
    </source>
</evidence>